<reference evidence="2 3" key="1">
    <citation type="journal article" date="2015" name="Genome Announc.">
        <title>Expanding the biotechnology potential of lactobacilli through comparative genomics of 213 strains and associated genera.</title>
        <authorList>
            <person name="Sun Z."/>
            <person name="Harris H.M."/>
            <person name="McCann A."/>
            <person name="Guo C."/>
            <person name="Argimon S."/>
            <person name="Zhang W."/>
            <person name="Yang X."/>
            <person name="Jeffery I.B."/>
            <person name="Cooney J.C."/>
            <person name="Kagawa T.F."/>
            <person name="Liu W."/>
            <person name="Song Y."/>
            <person name="Salvetti E."/>
            <person name="Wrobel A."/>
            <person name="Rasinkangas P."/>
            <person name="Parkhill J."/>
            <person name="Rea M.C."/>
            <person name="O'Sullivan O."/>
            <person name="Ritari J."/>
            <person name="Douillard F.P."/>
            <person name="Paul Ross R."/>
            <person name="Yang R."/>
            <person name="Briner A.E."/>
            <person name="Felis G.E."/>
            <person name="de Vos W.M."/>
            <person name="Barrangou R."/>
            <person name="Klaenhammer T.R."/>
            <person name="Caufield P.W."/>
            <person name="Cui Y."/>
            <person name="Zhang H."/>
            <person name="O'Toole P.W."/>
        </authorList>
    </citation>
    <scope>NUCLEOTIDE SEQUENCE [LARGE SCALE GENOMIC DNA]</scope>
    <source>
        <strain evidence="2 3">DSM 4864</strain>
    </source>
</reference>
<dbReference type="Pfam" id="PF13460">
    <property type="entry name" value="NAD_binding_10"/>
    <property type="match status" value="1"/>
</dbReference>
<sequence length="178" mass="19755">MGRTIIVSRRHDRLSQLIMKKMYDAVAVSSLKVSFQQGDQLCWLPEINAPVDEEVQALAAQIDRAVFTPQKIVMLSMVGTADDATPEQVQRWYDKGAQEYLWAHQYAIKMIDELELPYTVIRSLPLTATASPAVITSEGQAVTGKGVSEETLAGVIEQALLTDRYRNQSIGISAKEDD</sequence>
<dbReference type="EMBL" id="AZGE01000010">
    <property type="protein sequence ID" value="KRM15530.1"/>
    <property type="molecule type" value="Genomic_DNA"/>
</dbReference>
<dbReference type="AlphaFoldDB" id="A0A0R1WC02"/>
<dbReference type="PATRIC" id="fig|1423779.3.peg.316"/>
<evidence type="ECO:0000259" key="1">
    <source>
        <dbReference type="Pfam" id="PF13460"/>
    </source>
</evidence>
<comment type="caution">
    <text evidence="2">The sequence shown here is derived from an EMBL/GenBank/DDBJ whole genome shotgun (WGS) entry which is preliminary data.</text>
</comment>
<name>A0A0R1WC02_9LACO</name>
<evidence type="ECO:0000313" key="2">
    <source>
        <dbReference type="EMBL" id="KRM15530.1"/>
    </source>
</evidence>
<protein>
    <recommendedName>
        <fullName evidence="1">NAD(P)-binding domain-containing protein</fullName>
    </recommendedName>
</protein>
<accession>A0A0R1WC02</accession>
<dbReference type="Gene3D" id="3.40.50.720">
    <property type="entry name" value="NAD(P)-binding Rossmann-like Domain"/>
    <property type="match status" value="1"/>
</dbReference>
<dbReference type="Proteomes" id="UP000050973">
    <property type="component" value="Unassembled WGS sequence"/>
</dbReference>
<evidence type="ECO:0000313" key="3">
    <source>
        <dbReference type="Proteomes" id="UP000050973"/>
    </source>
</evidence>
<gene>
    <name evidence="2" type="ORF">FC49_GL000312</name>
</gene>
<proteinExistence type="predicted"/>
<organism evidence="2 3">
    <name type="scientific">Limosilactobacillus oris DSM 4864</name>
    <dbReference type="NCBI Taxonomy" id="1423779"/>
    <lineage>
        <taxon>Bacteria</taxon>
        <taxon>Bacillati</taxon>
        <taxon>Bacillota</taxon>
        <taxon>Bacilli</taxon>
        <taxon>Lactobacillales</taxon>
        <taxon>Lactobacillaceae</taxon>
        <taxon>Limosilactobacillus</taxon>
    </lineage>
</organism>
<feature type="domain" description="NAD(P)-binding" evidence="1">
    <location>
        <begin position="70"/>
        <end position="160"/>
    </location>
</feature>
<dbReference type="InterPro" id="IPR016040">
    <property type="entry name" value="NAD(P)-bd_dom"/>
</dbReference>
<dbReference type="RefSeq" id="WP_056984456.1">
    <property type="nucleotide sequence ID" value="NZ_AZGE01000010.1"/>
</dbReference>